<dbReference type="InterPro" id="IPR038076">
    <property type="entry name" value="MgtE_N_sf"/>
</dbReference>
<evidence type="ECO:0000313" key="12">
    <source>
        <dbReference type="Proteomes" id="UP000190814"/>
    </source>
</evidence>
<comment type="subunit">
    <text evidence="9">Homodimer.</text>
</comment>
<dbReference type="CDD" id="cd04606">
    <property type="entry name" value="CBS_pair_Mg_transporter"/>
    <property type="match status" value="1"/>
</dbReference>
<dbReference type="InterPro" id="IPR006669">
    <property type="entry name" value="MgtE_transporter"/>
</dbReference>
<dbReference type="PANTHER" id="PTHR43773:SF1">
    <property type="entry name" value="MAGNESIUM TRANSPORTER MGTE"/>
    <property type="match status" value="1"/>
</dbReference>
<dbReference type="SUPFAM" id="SSF161093">
    <property type="entry name" value="MgtE membrane domain-like"/>
    <property type="match status" value="1"/>
</dbReference>
<sequence>MINTEEILKLINEKQYAQVKREIVEQNEADIADLLEDIHEDEQRIRVFRLLPKDVAADVFSHLPIELEQSMITSLTEKETNIIIENMFADDAADLMEEMPANVVKRILANASAETRRDINHLLKYEEDSAGSIMTVEFVDLKRNMTVKQAIARIREVGIDKETINTCYVLDLDRKILGTVTLRTLLLSNPDAVVADIMEEHVIAVTTTDDQERVAHQFQKYDFLAMPVVDSENRLVGIITVDDIVDILQEEATEDIEKMAAILPSEKPYLRTGVWETYKSRIPWLLFLMISATFTGMILSSYEEALAIVPALTAFIPMLMDTGGNAGSQASVSVIRALSLKDVEFKDIGKVVAKEALVAVCIGTTLAVANLIRLCIMYGYDHKQLMVTFTVCVTLALVVIIAKVIGCTLPILANQLGFDPAVMASPLITTLVDAVSLSIYFAIASQVFHFK</sequence>
<keyword evidence="6 9" id="KW-1133">Transmembrane helix</keyword>
<feature type="domain" description="CBS" evidence="10">
    <location>
        <begin position="198"/>
        <end position="254"/>
    </location>
</feature>
<dbReference type="InterPro" id="IPR046342">
    <property type="entry name" value="CBS_dom_sf"/>
</dbReference>
<dbReference type="Pfam" id="PF00571">
    <property type="entry name" value="CBS"/>
    <property type="match status" value="2"/>
</dbReference>
<dbReference type="GO" id="GO:0015095">
    <property type="term" value="F:magnesium ion transmembrane transporter activity"/>
    <property type="evidence" value="ECO:0007669"/>
    <property type="project" value="UniProtKB-UniRule"/>
</dbReference>
<keyword evidence="3 9" id="KW-0813">Transport</keyword>
<evidence type="ECO:0000259" key="10">
    <source>
        <dbReference type="PROSITE" id="PS51371"/>
    </source>
</evidence>
<dbReference type="PROSITE" id="PS51371">
    <property type="entry name" value="CBS"/>
    <property type="match status" value="1"/>
</dbReference>
<dbReference type="STRING" id="39495.SAMN02745111_00628"/>
<dbReference type="InterPro" id="IPR000644">
    <property type="entry name" value="CBS_dom"/>
</dbReference>
<keyword evidence="8" id="KW-0129">CBS domain</keyword>
<keyword evidence="5 9" id="KW-0460">Magnesium</keyword>
<feature type="transmembrane region" description="Helical" evidence="9">
    <location>
        <begin position="356"/>
        <end position="376"/>
    </location>
</feature>
<dbReference type="PANTHER" id="PTHR43773">
    <property type="entry name" value="MAGNESIUM TRANSPORTER MGTE"/>
    <property type="match status" value="1"/>
</dbReference>
<protein>
    <recommendedName>
        <fullName evidence="9">Magnesium transporter MgtE</fullName>
    </recommendedName>
</protein>
<name>A0A1T4VC69_9FIRM</name>
<dbReference type="Pfam" id="PF01769">
    <property type="entry name" value="MgtE"/>
    <property type="match status" value="1"/>
</dbReference>
<evidence type="ECO:0000313" key="11">
    <source>
        <dbReference type="EMBL" id="SKA62498.1"/>
    </source>
</evidence>
<feature type="transmembrane region" description="Helical" evidence="9">
    <location>
        <begin position="424"/>
        <end position="443"/>
    </location>
</feature>
<comment type="function">
    <text evidence="9">Acts as a magnesium transporter.</text>
</comment>
<organism evidence="11 12">
    <name type="scientific">Eubacterium uniforme</name>
    <dbReference type="NCBI Taxonomy" id="39495"/>
    <lineage>
        <taxon>Bacteria</taxon>
        <taxon>Bacillati</taxon>
        <taxon>Bacillota</taxon>
        <taxon>Clostridia</taxon>
        <taxon>Eubacteriales</taxon>
        <taxon>Eubacteriaceae</taxon>
        <taxon>Eubacterium</taxon>
    </lineage>
</organism>
<dbReference type="GO" id="GO:0046872">
    <property type="term" value="F:metal ion binding"/>
    <property type="evidence" value="ECO:0007669"/>
    <property type="project" value="UniProtKB-KW"/>
</dbReference>
<evidence type="ECO:0000256" key="3">
    <source>
        <dbReference type="ARBA" id="ARBA00022448"/>
    </source>
</evidence>
<feature type="transmembrane region" description="Helical" evidence="9">
    <location>
        <begin position="388"/>
        <end position="412"/>
    </location>
</feature>
<dbReference type="GO" id="GO:0005886">
    <property type="term" value="C:plasma membrane"/>
    <property type="evidence" value="ECO:0007669"/>
    <property type="project" value="UniProtKB-SubCell"/>
</dbReference>
<evidence type="ECO:0000256" key="6">
    <source>
        <dbReference type="ARBA" id="ARBA00022989"/>
    </source>
</evidence>
<dbReference type="Proteomes" id="UP000190814">
    <property type="component" value="Unassembled WGS sequence"/>
</dbReference>
<dbReference type="Gene3D" id="1.10.357.20">
    <property type="entry name" value="SLC41 divalent cation transporters, integral membrane domain"/>
    <property type="match status" value="1"/>
</dbReference>
<gene>
    <name evidence="11" type="ORF">SAMN02745111_00628</name>
</gene>
<comment type="caution">
    <text evidence="9">Lacks conserved residue(s) required for the propagation of feature annotation.</text>
</comment>
<dbReference type="EMBL" id="FUXZ01000004">
    <property type="protein sequence ID" value="SKA62498.1"/>
    <property type="molecule type" value="Genomic_DNA"/>
</dbReference>
<dbReference type="InterPro" id="IPR006667">
    <property type="entry name" value="SLC41_membr_dom"/>
</dbReference>
<dbReference type="Gene3D" id="3.10.580.10">
    <property type="entry name" value="CBS-domain"/>
    <property type="match status" value="1"/>
</dbReference>
<comment type="similarity">
    <text evidence="2 9">Belongs to the SLC41A transporter family.</text>
</comment>
<dbReference type="SUPFAM" id="SSF54631">
    <property type="entry name" value="CBS-domain pair"/>
    <property type="match status" value="1"/>
</dbReference>
<evidence type="ECO:0000256" key="1">
    <source>
        <dbReference type="ARBA" id="ARBA00004141"/>
    </source>
</evidence>
<evidence type="ECO:0000256" key="7">
    <source>
        <dbReference type="ARBA" id="ARBA00023136"/>
    </source>
</evidence>
<dbReference type="Gene3D" id="1.25.60.10">
    <property type="entry name" value="MgtE N-terminal domain-like"/>
    <property type="match status" value="1"/>
</dbReference>
<dbReference type="AlphaFoldDB" id="A0A1T4VC69"/>
<comment type="subcellular location">
    <subcellularLocation>
        <location evidence="9">Cell membrane</location>
        <topology evidence="9">Multi-pass membrane protein</topology>
    </subcellularLocation>
    <subcellularLocation>
        <location evidence="1">Membrane</location>
        <topology evidence="1">Multi-pass membrane protein</topology>
    </subcellularLocation>
</comment>
<evidence type="ECO:0000256" key="4">
    <source>
        <dbReference type="ARBA" id="ARBA00022692"/>
    </source>
</evidence>
<evidence type="ECO:0000256" key="8">
    <source>
        <dbReference type="PROSITE-ProRule" id="PRU00703"/>
    </source>
</evidence>
<dbReference type="OrthoDB" id="9790355at2"/>
<dbReference type="InterPro" id="IPR006668">
    <property type="entry name" value="Mg_transptr_MgtE_intracell_dom"/>
</dbReference>
<keyword evidence="7 9" id="KW-0472">Membrane</keyword>
<keyword evidence="12" id="KW-1185">Reference proteome</keyword>
<proteinExistence type="inferred from homology"/>
<evidence type="ECO:0000256" key="9">
    <source>
        <dbReference type="RuleBase" id="RU362011"/>
    </source>
</evidence>
<accession>A0A1T4VC69</accession>
<dbReference type="SMART" id="SM00116">
    <property type="entry name" value="CBS"/>
    <property type="match status" value="2"/>
</dbReference>
<dbReference type="SUPFAM" id="SSF158791">
    <property type="entry name" value="MgtE N-terminal domain-like"/>
    <property type="match status" value="1"/>
</dbReference>
<dbReference type="Pfam" id="PF03448">
    <property type="entry name" value="MgtE_N"/>
    <property type="match status" value="1"/>
</dbReference>
<evidence type="ECO:0000256" key="2">
    <source>
        <dbReference type="ARBA" id="ARBA00009749"/>
    </source>
</evidence>
<keyword evidence="4 9" id="KW-0812">Transmembrane</keyword>
<keyword evidence="9" id="KW-1003">Cell membrane</keyword>
<dbReference type="NCBIfam" id="TIGR00400">
    <property type="entry name" value="mgtE"/>
    <property type="match status" value="1"/>
</dbReference>
<dbReference type="SMART" id="SM00924">
    <property type="entry name" value="MgtE_N"/>
    <property type="match status" value="1"/>
</dbReference>
<evidence type="ECO:0000256" key="5">
    <source>
        <dbReference type="ARBA" id="ARBA00022842"/>
    </source>
</evidence>
<keyword evidence="9" id="KW-0479">Metal-binding</keyword>
<dbReference type="RefSeq" id="WP_078765521.1">
    <property type="nucleotide sequence ID" value="NZ_FUXZ01000004.1"/>
</dbReference>
<reference evidence="11 12" key="1">
    <citation type="submission" date="2017-02" db="EMBL/GenBank/DDBJ databases">
        <authorList>
            <person name="Peterson S.W."/>
        </authorList>
    </citation>
    <scope>NUCLEOTIDE SEQUENCE [LARGE SCALE GENOMIC DNA]</scope>
    <source>
        <strain evidence="11 12">ATCC 35992</strain>
    </source>
</reference>
<dbReference type="InterPro" id="IPR036739">
    <property type="entry name" value="SLC41_membr_dom_sf"/>
</dbReference>